<evidence type="ECO:0000256" key="2">
    <source>
        <dbReference type="ARBA" id="ARBA00022795"/>
    </source>
</evidence>
<reference evidence="4 5" key="1">
    <citation type="submission" date="2018-04" db="EMBL/GenBank/DDBJ databases">
        <title>Genomic Encyclopedia of Archaeal and Bacterial Type Strains, Phase II (KMG-II): from individual species to whole genera.</title>
        <authorList>
            <person name="Goeker M."/>
        </authorList>
    </citation>
    <scope>NUCLEOTIDE SEQUENCE [LARGE SCALE GENOMIC DNA]</scope>
    <source>
        <strain evidence="4 5">DSM 23382</strain>
    </source>
</reference>
<keyword evidence="4" id="KW-0966">Cell projection</keyword>
<dbReference type="GO" id="GO:0006402">
    <property type="term" value="P:mRNA catabolic process"/>
    <property type="evidence" value="ECO:0007669"/>
    <property type="project" value="InterPro"/>
</dbReference>
<keyword evidence="4" id="KW-0282">Flagellum</keyword>
<protein>
    <submittedName>
        <fullName evidence="4">Flagellar protein FlbT</fullName>
    </submittedName>
</protein>
<dbReference type="GO" id="GO:0044781">
    <property type="term" value="P:bacterial-type flagellum organization"/>
    <property type="evidence" value="ECO:0007669"/>
    <property type="project" value="UniProtKB-KW"/>
</dbReference>
<proteinExistence type="predicted"/>
<name>A0A2T5V8S9_9HYPH</name>
<keyword evidence="2" id="KW-1005">Bacterial flagellum biogenesis</keyword>
<keyword evidence="4" id="KW-0969">Cilium</keyword>
<dbReference type="Proteomes" id="UP000244081">
    <property type="component" value="Unassembled WGS sequence"/>
</dbReference>
<dbReference type="GO" id="GO:0048027">
    <property type="term" value="F:mRNA 5'-UTR binding"/>
    <property type="evidence" value="ECO:0007669"/>
    <property type="project" value="InterPro"/>
</dbReference>
<keyword evidence="1" id="KW-0678">Repressor</keyword>
<comment type="caution">
    <text evidence="4">The sequence shown here is derived from an EMBL/GenBank/DDBJ whole genome shotgun (WGS) entry which is preliminary data.</text>
</comment>
<dbReference type="RefSeq" id="WP_210203536.1">
    <property type="nucleotide sequence ID" value="NZ_QAYG01000005.1"/>
</dbReference>
<evidence type="ECO:0000256" key="1">
    <source>
        <dbReference type="ARBA" id="ARBA00022491"/>
    </source>
</evidence>
<evidence type="ECO:0000313" key="5">
    <source>
        <dbReference type="Proteomes" id="UP000244081"/>
    </source>
</evidence>
<evidence type="ECO:0000313" key="4">
    <source>
        <dbReference type="EMBL" id="PTW60166.1"/>
    </source>
</evidence>
<dbReference type="EMBL" id="QAYG01000005">
    <property type="protein sequence ID" value="PTW60166.1"/>
    <property type="molecule type" value="Genomic_DNA"/>
</dbReference>
<accession>A0A2T5V8S9</accession>
<dbReference type="GO" id="GO:1902209">
    <property type="term" value="P:negative regulation of bacterial-type flagellum assembly"/>
    <property type="evidence" value="ECO:0007669"/>
    <property type="project" value="InterPro"/>
</dbReference>
<organism evidence="4 5">
    <name type="scientific">Breoghania corrubedonensis</name>
    <dbReference type="NCBI Taxonomy" id="665038"/>
    <lineage>
        <taxon>Bacteria</taxon>
        <taxon>Pseudomonadati</taxon>
        <taxon>Pseudomonadota</taxon>
        <taxon>Alphaproteobacteria</taxon>
        <taxon>Hyphomicrobiales</taxon>
        <taxon>Stappiaceae</taxon>
        <taxon>Breoghania</taxon>
    </lineage>
</organism>
<dbReference type="InterPro" id="IPR009967">
    <property type="entry name" value="Flagellum_FlbT"/>
</dbReference>
<gene>
    <name evidence="4" type="ORF">C8N35_105169</name>
</gene>
<dbReference type="Pfam" id="PF07378">
    <property type="entry name" value="FlbT"/>
    <property type="match status" value="1"/>
</dbReference>
<keyword evidence="3" id="KW-0694">RNA-binding</keyword>
<keyword evidence="5" id="KW-1185">Reference proteome</keyword>
<sequence length="140" mass="15440">MTKSINLVLKAGERLFINGAVLRFNRKTTVELMSDAVFLLEGHVIQPHETTTPLRQIYFALQTMLMDPNTVGPARGLAASLIEAAQRTFSNLEILNGLDQVGLLLETGRYFDAMKIIRGLYATEEAIMANKSETASIRAA</sequence>
<evidence type="ECO:0000256" key="3">
    <source>
        <dbReference type="ARBA" id="ARBA00022884"/>
    </source>
</evidence>
<dbReference type="AlphaFoldDB" id="A0A2T5V8S9"/>